<keyword evidence="1" id="KW-0472">Membrane</keyword>
<dbReference type="EMBL" id="FOFU01000009">
    <property type="protein sequence ID" value="SEQ71269.1"/>
    <property type="molecule type" value="Genomic_DNA"/>
</dbReference>
<feature type="chain" id="PRO_5010282061" evidence="2">
    <location>
        <begin position="22"/>
        <end position="645"/>
    </location>
</feature>
<sequence>MKTRRILCYILIFLFCSIASAQNKGPSGIELCSEVHSFLKKNGFSPYSQSLVISGENTFPYNIIVTFPAEQNTSPENLLLVFFQEDVPDNKELIKQCLKEIREGKYPFTVTALFAYGEKQKFEKPDMIYGTRVYLESLNTNLSYSAVILDLESEENEIETTASGLSSPPLLIKNSLNLYKNYGIGDKLPVFILSQSSSYKFISSPILGRFFDYEIPAIKLSLGGIPKEQKDKTACDVITDFVNLFSNITDNSWEHHFLIISLFGHYHLISERMILRIVTPTIFIWIIFIFLLIFVNRRLKKHTWYTVGDIWWSVPLTYVVLVVVFFISGYFYKNLFPHASYAGKIYGQLILQIIVSLFIILSMYLLILTRNFTFNERSIDYLLVISCFINQSIFILADISLSPIFIAICLLSLLALYVKNNYLHIAVFILMIAPLIPYCHRMITASNLRELSEFITRNPKVNIVIPFVLYPVYIVLFRIIASVRTNRQKIHFMAISTAIAFMLVSTALILLGVFRTSSLNKQQITQPDISISPLGNELIEISVNDNMIFEDTIRTLDINLKEKCILCDVLITTEYLNPVLYSDNDYSNPSLNTVRFRIPDYPPEKMTFSYGAAKTPCRITVSAVIEGTDDDNYYFISKSLAIGDI</sequence>
<keyword evidence="1" id="KW-0812">Transmembrane</keyword>
<feature type="transmembrane region" description="Helical" evidence="1">
    <location>
        <begin position="345"/>
        <end position="367"/>
    </location>
</feature>
<feature type="signal peptide" evidence="2">
    <location>
        <begin position="1"/>
        <end position="21"/>
    </location>
</feature>
<name>A0A1H9I9M7_9SPIR</name>
<dbReference type="OrthoDB" id="354507at2"/>
<dbReference type="RefSeq" id="WP_074644780.1">
    <property type="nucleotide sequence ID" value="NZ_FOFU01000009.1"/>
</dbReference>
<dbReference type="Proteomes" id="UP000182360">
    <property type="component" value="Unassembled WGS sequence"/>
</dbReference>
<evidence type="ECO:0000256" key="2">
    <source>
        <dbReference type="SAM" id="SignalP"/>
    </source>
</evidence>
<gene>
    <name evidence="3" type="ORF">SAMN04487977_10927</name>
</gene>
<feature type="transmembrane region" description="Helical" evidence="1">
    <location>
        <begin position="273"/>
        <end position="295"/>
    </location>
</feature>
<keyword evidence="2" id="KW-0732">Signal</keyword>
<evidence type="ECO:0000313" key="3">
    <source>
        <dbReference type="EMBL" id="SEQ71269.1"/>
    </source>
</evidence>
<feature type="transmembrane region" description="Helical" evidence="1">
    <location>
        <begin position="402"/>
        <end position="418"/>
    </location>
</feature>
<evidence type="ECO:0000313" key="4">
    <source>
        <dbReference type="Proteomes" id="UP000182360"/>
    </source>
</evidence>
<feature type="transmembrane region" description="Helical" evidence="1">
    <location>
        <begin position="316"/>
        <end position="333"/>
    </location>
</feature>
<dbReference type="AlphaFoldDB" id="A0A1H9I9M7"/>
<feature type="transmembrane region" description="Helical" evidence="1">
    <location>
        <begin position="425"/>
        <end position="443"/>
    </location>
</feature>
<keyword evidence="1" id="KW-1133">Transmembrane helix</keyword>
<organism evidence="3 4">
    <name type="scientific">Treponema bryantii</name>
    <dbReference type="NCBI Taxonomy" id="163"/>
    <lineage>
        <taxon>Bacteria</taxon>
        <taxon>Pseudomonadati</taxon>
        <taxon>Spirochaetota</taxon>
        <taxon>Spirochaetia</taxon>
        <taxon>Spirochaetales</taxon>
        <taxon>Treponemataceae</taxon>
        <taxon>Treponema</taxon>
    </lineage>
</organism>
<feature type="transmembrane region" description="Helical" evidence="1">
    <location>
        <begin position="492"/>
        <end position="514"/>
    </location>
</feature>
<proteinExistence type="predicted"/>
<keyword evidence="4" id="KW-1185">Reference proteome</keyword>
<feature type="transmembrane region" description="Helical" evidence="1">
    <location>
        <begin position="463"/>
        <end position="480"/>
    </location>
</feature>
<reference evidence="3 4" key="1">
    <citation type="submission" date="2016-10" db="EMBL/GenBank/DDBJ databases">
        <authorList>
            <person name="de Groot N.N."/>
        </authorList>
    </citation>
    <scope>NUCLEOTIDE SEQUENCE [LARGE SCALE GENOMIC DNA]</scope>
    <source>
        <strain evidence="3 4">B25</strain>
    </source>
</reference>
<evidence type="ECO:0000256" key="1">
    <source>
        <dbReference type="SAM" id="Phobius"/>
    </source>
</evidence>
<accession>A0A1H9I9M7</accession>
<protein>
    <submittedName>
        <fullName evidence="3">Uncharacterized protein</fullName>
    </submittedName>
</protein>